<dbReference type="InterPro" id="IPR012340">
    <property type="entry name" value="NA-bd_OB-fold"/>
</dbReference>
<accession>F5YMJ3</accession>
<dbReference type="NCBIfam" id="TIGR00621">
    <property type="entry name" value="ssb"/>
    <property type="match status" value="1"/>
</dbReference>
<dbReference type="EMBL" id="CP001843">
    <property type="protein sequence ID" value="AEF84327.1"/>
    <property type="molecule type" value="Genomic_DNA"/>
</dbReference>
<comment type="caution">
    <text evidence="2">Lacks conserved residue(s) required for the propagation of feature annotation.</text>
</comment>
<dbReference type="Gene3D" id="2.40.50.140">
    <property type="entry name" value="Nucleic acid-binding proteins"/>
    <property type="match status" value="1"/>
</dbReference>
<evidence type="ECO:0000313" key="5">
    <source>
        <dbReference type="EMBL" id="AEF84327.1"/>
    </source>
</evidence>
<evidence type="ECO:0000256" key="4">
    <source>
        <dbReference type="SAM" id="MobiDB-lite"/>
    </source>
</evidence>
<dbReference type="KEGG" id="tpi:TREPR_0125"/>
<dbReference type="PANTHER" id="PTHR10302">
    <property type="entry name" value="SINGLE-STRANDED DNA-BINDING PROTEIN"/>
    <property type="match status" value="1"/>
</dbReference>
<gene>
    <name evidence="5" type="ordered locus">TREPR_0125</name>
</gene>
<name>F5YMJ3_TREPZ</name>
<dbReference type="PROSITE" id="PS50935">
    <property type="entry name" value="SSB"/>
    <property type="match status" value="1"/>
</dbReference>
<dbReference type="InterPro" id="IPR000424">
    <property type="entry name" value="Primosome_PriB/ssb"/>
</dbReference>
<proteinExistence type="inferred from homology"/>
<protein>
    <recommendedName>
        <fullName evidence="2 3">Single-stranded DNA-binding protein</fullName>
        <shortName evidence="2">SSB</shortName>
    </recommendedName>
</protein>
<dbReference type="InterPro" id="IPR011344">
    <property type="entry name" value="ssDNA-bd"/>
</dbReference>
<feature type="region of interest" description="Disordered" evidence="4">
    <location>
        <begin position="108"/>
        <end position="142"/>
    </location>
</feature>
<evidence type="ECO:0000256" key="2">
    <source>
        <dbReference type="HAMAP-Rule" id="MF_00984"/>
    </source>
</evidence>
<evidence type="ECO:0000313" key="6">
    <source>
        <dbReference type="Proteomes" id="UP000009223"/>
    </source>
</evidence>
<dbReference type="OrthoDB" id="9809878at2"/>
<dbReference type="GO" id="GO:0003697">
    <property type="term" value="F:single-stranded DNA binding"/>
    <property type="evidence" value="ECO:0007669"/>
    <property type="project" value="UniProtKB-UniRule"/>
</dbReference>
<dbReference type="RefSeq" id="WP_015706346.1">
    <property type="nucleotide sequence ID" value="NC_015578.1"/>
</dbReference>
<sequence length="156" mass="17322">MNNLNSIIIEGNLVRDPLLRSTQKGTSLCTFSLASNRFYKQEGGFEKEVSFFDVESWAKLADACYNLGHKGRGVRVVGRLKQDRWNGTDGKQRSRIAIVAEHVEFRPEFKRDGSGEENPAETAASADMAGEAFEDISPMPEDGMTAEDIEELAVTF</sequence>
<keyword evidence="1 2" id="KW-0238">DNA-binding</keyword>
<dbReference type="GO" id="GO:0009295">
    <property type="term" value="C:nucleoid"/>
    <property type="evidence" value="ECO:0007669"/>
    <property type="project" value="TreeGrafter"/>
</dbReference>
<dbReference type="AlphaFoldDB" id="F5YMJ3"/>
<dbReference type="Proteomes" id="UP000009223">
    <property type="component" value="Chromosome"/>
</dbReference>
<organism evidence="5 6">
    <name type="scientific">Treponema primitia (strain ATCC BAA-887 / DSM 12427 / ZAS-2)</name>
    <dbReference type="NCBI Taxonomy" id="545694"/>
    <lineage>
        <taxon>Bacteria</taxon>
        <taxon>Pseudomonadati</taxon>
        <taxon>Spirochaetota</taxon>
        <taxon>Spirochaetia</taxon>
        <taxon>Spirochaetales</taxon>
        <taxon>Treponemataceae</taxon>
        <taxon>Treponema</taxon>
    </lineage>
</organism>
<dbReference type="CDD" id="cd04496">
    <property type="entry name" value="SSB_OBF"/>
    <property type="match status" value="1"/>
</dbReference>
<evidence type="ECO:0000256" key="3">
    <source>
        <dbReference type="RuleBase" id="RU000524"/>
    </source>
</evidence>
<reference evidence="6" key="1">
    <citation type="submission" date="2009-12" db="EMBL/GenBank/DDBJ databases">
        <title>Complete sequence of Treponema primitia strain ZAS-2.</title>
        <authorList>
            <person name="Tetu S.G."/>
            <person name="Matson E."/>
            <person name="Ren Q."/>
            <person name="Seshadri R."/>
            <person name="Elbourne L."/>
            <person name="Hassan K.A."/>
            <person name="Durkin A."/>
            <person name="Radune D."/>
            <person name="Mohamoud Y."/>
            <person name="Shay R."/>
            <person name="Jin S."/>
            <person name="Zhang X."/>
            <person name="Lucey K."/>
            <person name="Ballor N.R."/>
            <person name="Ottesen E."/>
            <person name="Rosenthal R."/>
            <person name="Allen A."/>
            <person name="Leadbetter J.R."/>
            <person name="Paulsen I.T."/>
        </authorList>
    </citation>
    <scope>NUCLEOTIDE SEQUENCE [LARGE SCALE GENOMIC DNA]</scope>
    <source>
        <strain evidence="6">ATCC BAA-887 / DSM 12427 / ZAS-2</strain>
    </source>
</reference>
<dbReference type="PANTHER" id="PTHR10302:SF0">
    <property type="entry name" value="SINGLE-STRANDED DNA-BINDING PROTEIN, MITOCHONDRIAL"/>
    <property type="match status" value="1"/>
</dbReference>
<dbReference type="Pfam" id="PF00436">
    <property type="entry name" value="SSB"/>
    <property type="match status" value="1"/>
</dbReference>
<dbReference type="HAMAP" id="MF_00984">
    <property type="entry name" value="SSB"/>
    <property type="match status" value="1"/>
</dbReference>
<dbReference type="SUPFAM" id="SSF50249">
    <property type="entry name" value="Nucleic acid-binding proteins"/>
    <property type="match status" value="1"/>
</dbReference>
<keyword evidence="6" id="KW-1185">Reference proteome</keyword>
<reference evidence="5 6" key="2">
    <citation type="journal article" date="2011" name="ISME J.">
        <title>RNA-seq reveals cooperative metabolic interactions between two termite-gut spirochete species in co-culture.</title>
        <authorList>
            <person name="Rosenthal A.Z."/>
            <person name="Matson E.G."/>
            <person name="Eldar A."/>
            <person name="Leadbetter J.R."/>
        </authorList>
    </citation>
    <scope>NUCLEOTIDE SEQUENCE [LARGE SCALE GENOMIC DNA]</scope>
    <source>
        <strain evidence="6">ATCC BAA-887 / DSM 12427 / ZAS-2</strain>
    </source>
</reference>
<dbReference type="STRING" id="545694.TREPR_0125"/>
<dbReference type="HOGENOM" id="CLU_078758_6_0_12"/>
<dbReference type="GO" id="GO:0006260">
    <property type="term" value="P:DNA replication"/>
    <property type="evidence" value="ECO:0007669"/>
    <property type="project" value="InterPro"/>
</dbReference>
<comment type="subunit">
    <text evidence="2">Homotetramer.</text>
</comment>
<dbReference type="eggNOG" id="COG0629">
    <property type="taxonomic scope" value="Bacteria"/>
</dbReference>
<evidence type="ECO:0000256" key="1">
    <source>
        <dbReference type="ARBA" id="ARBA00023125"/>
    </source>
</evidence>